<accession>A0A1W1UH66</accession>
<proteinExistence type="predicted"/>
<keyword evidence="2" id="KW-1185">Reference proteome</keyword>
<dbReference type="Proteomes" id="UP000192266">
    <property type="component" value="Unassembled WGS sequence"/>
</dbReference>
<name>A0A1W1UH66_9BACT</name>
<sequence>MPKPLLLVLAVILIVCIDFRLYGQKIDTTYNRKIKEYTTDAKFLPASVLDLVEDGRVPSPLKHFGTIIGAPGVMHRTAEIYGYYKKLAETSPLISIKQVGTTE</sequence>
<evidence type="ECO:0000313" key="2">
    <source>
        <dbReference type="Proteomes" id="UP000192266"/>
    </source>
</evidence>
<dbReference type="AlphaFoldDB" id="A0A1W1UH66"/>
<evidence type="ECO:0000313" key="1">
    <source>
        <dbReference type="EMBL" id="SMB80379.1"/>
    </source>
</evidence>
<reference evidence="1 2" key="1">
    <citation type="submission" date="2017-04" db="EMBL/GenBank/DDBJ databases">
        <authorList>
            <person name="Afonso C.L."/>
            <person name="Miller P.J."/>
            <person name="Scott M.A."/>
            <person name="Spackman E."/>
            <person name="Goraichik I."/>
            <person name="Dimitrov K.M."/>
            <person name="Suarez D.L."/>
            <person name="Swayne D.E."/>
        </authorList>
    </citation>
    <scope>NUCLEOTIDE SEQUENCE [LARGE SCALE GENOMIC DNA]</scope>
    <source>
        <strain evidence="1 2">DSM 11622</strain>
    </source>
</reference>
<dbReference type="EMBL" id="FWWW01000020">
    <property type="protein sequence ID" value="SMB80379.1"/>
    <property type="molecule type" value="Genomic_DNA"/>
</dbReference>
<gene>
    <name evidence="1" type="ORF">SAMN00120144_3811</name>
</gene>
<organism evidence="1 2">
    <name type="scientific">Hymenobacter roseosalivarius DSM 11622</name>
    <dbReference type="NCBI Taxonomy" id="645990"/>
    <lineage>
        <taxon>Bacteria</taxon>
        <taxon>Pseudomonadati</taxon>
        <taxon>Bacteroidota</taxon>
        <taxon>Cytophagia</taxon>
        <taxon>Cytophagales</taxon>
        <taxon>Hymenobacteraceae</taxon>
        <taxon>Hymenobacter</taxon>
    </lineage>
</organism>
<protein>
    <submittedName>
        <fullName evidence="1">Uncharacterized protein</fullName>
    </submittedName>
</protein>